<evidence type="ECO:0000313" key="3">
    <source>
        <dbReference type="Proteomes" id="UP000183832"/>
    </source>
</evidence>
<feature type="chain" id="PRO_5012927164" evidence="1">
    <location>
        <begin position="21"/>
        <end position="236"/>
    </location>
</feature>
<proteinExistence type="predicted"/>
<evidence type="ECO:0000256" key="1">
    <source>
        <dbReference type="SAM" id="SignalP"/>
    </source>
</evidence>
<keyword evidence="3" id="KW-1185">Reference proteome</keyword>
<feature type="signal peptide" evidence="1">
    <location>
        <begin position="1"/>
        <end position="20"/>
    </location>
</feature>
<evidence type="ECO:0000313" key="2">
    <source>
        <dbReference type="EMBL" id="CRK93228.1"/>
    </source>
</evidence>
<dbReference type="AlphaFoldDB" id="A0A1J1I0X0"/>
<gene>
    <name evidence="2" type="ORF">CLUMA_CG006772</name>
</gene>
<name>A0A1J1I0X0_9DIPT</name>
<keyword evidence="1" id="KW-0732">Signal</keyword>
<protein>
    <submittedName>
        <fullName evidence="2">CLUMA_CG006772, isoform A</fullName>
    </submittedName>
</protein>
<dbReference type="OrthoDB" id="10443565at2759"/>
<dbReference type="EMBL" id="CVRI01000037">
    <property type="protein sequence ID" value="CRK93228.1"/>
    <property type="molecule type" value="Genomic_DNA"/>
</dbReference>
<reference evidence="2 3" key="1">
    <citation type="submission" date="2015-04" db="EMBL/GenBank/DDBJ databases">
        <authorList>
            <person name="Syromyatnikov M.Y."/>
            <person name="Popov V.N."/>
        </authorList>
    </citation>
    <scope>NUCLEOTIDE SEQUENCE [LARGE SCALE GENOMIC DNA]</scope>
</reference>
<accession>A0A1J1I0X0</accession>
<dbReference type="Proteomes" id="UP000183832">
    <property type="component" value="Unassembled WGS sequence"/>
</dbReference>
<organism evidence="2 3">
    <name type="scientific">Clunio marinus</name>
    <dbReference type="NCBI Taxonomy" id="568069"/>
    <lineage>
        <taxon>Eukaryota</taxon>
        <taxon>Metazoa</taxon>
        <taxon>Ecdysozoa</taxon>
        <taxon>Arthropoda</taxon>
        <taxon>Hexapoda</taxon>
        <taxon>Insecta</taxon>
        <taxon>Pterygota</taxon>
        <taxon>Neoptera</taxon>
        <taxon>Endopterygota</taxon>
        <taxon>Diptera</taxon>
        <taxon>Nematocera</taxon>
        <taxon>Chironomoidea</taxon>
        <taxon>Chironomidae</taxon>
        <taxon>Clunio</taxon>
    </lineage>
</organism>
<sequence length="236" mass="27383">MTFLRFSFFFFASLIICCQSIDTQFTVMDELLKSQAELSLTHEFTQSVFLWHRERIVPVLSELSKYSIDKYFDGIDEIKLIARNTREQIEEFPLSQCSENSLNNWDLQVRSFGNRINFCLSEATRILNGEYHDLNYFDADGSRVSNQVQNQGLDILSTKEKIHLNRNIHQVINQRLRDLLLAASPWVVIMDELFELMEHHIERAKAGTDICVNQMVTQFEGISANALENVSHCPNI</sequence>